<dbReference type="EMBL" id="KI968709">
    <property type="protein sequence ID" value="EUN29990.1"/>
    <property type="molecule type" value="Genomic_DNA"/>
</dbReference>
<gene>
    <name evidence="1" type="ORF">COCVIDRAFT_91573</name>
</gene>
<dbReference type="GeneID" id="26259374"/>
<sequence length="55" mass="5923">MPSVCHAGPLGGGIVPALANVHVAPCIHSATQNDITPDPADFLWVYKLLNPRYFH</sequence>
<dbReference type="HOGENOM" id="CLU_3032011_0_0_1"/>
<protein>
    <submittedName>
        <fullName evidence="1">Uncharacterized protein</fullName>
    </submittedName>
</protein>
<dbReference type="AlphaFoldDB" id="W7EVR3"/>
<reference evidence="1 2" key="1">
    <citation type="journal article" date="2013" name="PLoS Genet.">
        <title>Comparative genome structure, secondary metabolite, and effector coding capacity across Cochliobolus pathogens.</title>
        <authorList>
            <person name="Condon B.J."/>
            <person name="Leng Y."/>
            <person name="Wu D."/>
            <person name="Bushley K.E."/>
            <person name="Ohm R.A."/>
            <person name="Otillar R."/>
            <person name="Martin J."/>
            <person name="Schackwitz W."/>
            <person name="Grimwood J."/>
            <person name="MohdZainudin N."/>
            <person name="Xue C."/>
            <person name="Wang R."/>
            <person name="Manning V.A."/>
            <person name="Dhillon B."/>
            <person name="Tu Z.J."/>
            <person name="Steffenson B.J."/>
            <person name="Salamov A."/>
            <person name="Sun H."/>
            <person name="Lowry S."/>
            <person name="LaButti K."/>
            <person name="Han J."/>
            <person name="Copeland A."/>
            <person name="Lindquist E."/>
            <person name="Barry K."/>
            <person name="Schmutz J."/>
            <person name="Baker S.E."/>
            <person name="Ciuffetti L.M."/>
            <person name="Grigoriev I.V."/>
            <person name="Zhong S."/>
            <person name="Turgeon B.G."/>
        </authorList>
    </citation>
    <scope>NUCLEOTIDE SEQUENCE [LARGE SCALE GENOMIC DNA]</scope>
    <source>
        <strain evidence="1 2">FI3</strain>
    </source>
</reference>
<keyword evidence="2" id="KW-1185">Reference proteome</keyword>
<evidence type="ECO:0000313" key="2">
    <source>
        <dbReference type="Proteomes" id="UP000054337"/>
    </source>
</evidence>
<accession>W7EVR3</accession>
<dbReference type="RefSeq" id="XP_014559565.1">
    <property type="nucleotide sequence ID" value="XM_014704079.1"/>
</dbReference>
<dbReference type="Proteomes" id="UP000054337">
    <property type="component" value="Unassembled WGS sequence"/>
</dbReference>
<organism evidence="1 2">
    <name type="scientific">Bipolaris victoriae (strain FI3)</name>
    <name type="common">Victoria blight of oats agent</name>
    <name type="synonym">Cochliobolus victoriae</name>
    <dbReference type="NCBI Taxonomy" id="930091"/>
    <lineage>
        <taxon>Eukaryota</taxon>
        <taxon>Fungi</taxon>
        <taxon>Dikarya</taxon>
        <taxon>Ascomycota</taxon>
        <taxon>Pezizomycotina</taxon>
        <taxon>Dothideomycetes</taxon>
        <taxon>Pleosporomycetidae</taxon>
        <taxon>Pleosporales</taxon>
        <taxon>Pleosporineae</taxon>
        <taxon>Pleosporaceae</taxon>
        <taxon>Bipolaris</taxon>
    </lineage>
</organism>
<evidence type="ECO:0000313" key="1">
    <source>
        <dbReference type="EMBL" id="EUN29990.1"/>
    </source>
</evidence>
<proteinExistence type="predicted"/>
<name>W7EVR3_BIPV3</name>